<dbReference type="Pfam" id="PF05509">
    <property type="entry name" value="TraY"/>
    <property type="match status" value="1"/>
</dbReference>
<reference evidence="7 8" key="2">
    <citation type="submission" date="2018-01" db="EMBL/GenBank/DDBJ databases">
        <title>Genomic study of Klebsiella pneumoniae.</title>
        <authorList>
            <person name="Yang Y."/>
            <person name="Bicalho R."/>
        </authorList>
    </citation>
    <scope>NUCLEOTIDE SEQUENCE [LARGE SCALE GENOMIC DNA]</scope>
    <source>
        <strain evidence="7 8">A2</strain>
    </source>
</reference>
<sequence>MLLKLDEETNRRLIKAKDRSRRSKTSEAYLRLKDHLERFPDFYNSEITEPGGKKT</sequence>
<evidence type="ECO:0000256" key="2">
    <source>
        <dbReference type="ARBA" id="ARBA00007183"/>
    </source>
</evidence>
<accession>A0A249WS76</accession>
<dbReference type="InterPro" id="IPR008876">
    <property type="entry name" value="TraY"/>
</dbReference>
<evidence type="ECO:0000313" key="8">
    <source>
        <dbReference type="Proteomes" id="UP000234661"/>
    </source>
</evidence>
<reference evidence="7 8" key="1">
    <citation type="submission" date="2017-11" db="EMBL/GenBank/DDBJ databases">
        <authorList>
            <person name="Han C.G."/>
        </authorList>
    </citation>
    <scope>NUCLEOTIDE SEQUENCE [LARGE SCALE GENOMIC DNA]</scope>
    <source>
        <strain evidence="7 8">A2</strain>
    </source>
</reference>
<keyword evidence="5" id="KW-0184">Conjugation</keyword>
<dbReference type="Proteomes" id="UP000234661">
    <property type="component" value="Unassembled WGS sequence"/>
</dbReference>
<evidence type="ECO:0000256" key="3">
    <source>
        <dbReference type="ARBA" id="ARBA00020541"/>
    </source>
</evidence>
<comment type="caution">
    <text evidence="7">The sequence shown here is derived from an EMBL/GenBank/DDBJ whole genome shotgun (WGS) entry which is preliminary data.</text>
</comment>
<dbReference type="GO" id="GO:0003677">
    <property type="term" value="F:DNA binding"/>
    <property type="evidence" value="ECO:0007669"/>
    <property type="project" value="UniProtKB-KW"/>
</dbReference>
<dbReference type="AlphaFoldDB" id="A0A249WS76"/>
<proteinExistence type="inferred from homology"/>
<dbReference type="EMBL" id="PIET01000007">
    <property type="protein sequence ID" value="PLM69136.1"/>
    <property type="molecule type" value="Genomic_DNA"/>
</dbReference>
<dbReference type="GO" id="GO:0005737">
    <property type="term" value="C:cytoplasm"/>
    <property type="evidence" value="ECO:0007669"/>
    <property type="project" value="UniProtKB-SubCell"/>
</dbReference>
<comment type="subcellular location">
    <subcellularLocation>
        <location evidence="1">Cytoplasm</location>
    </subcellularLocation>
</comment>
<name>A0A249WS76_9ENTR</name>
<protein>
    <recommendedName>
        <fullName evidence="3">Relaxosome protein TraY</fullName>
    </recommendedName>
</protein>
<comment type="similarity">
    <text evidence="2">Belongs to the TraY family.</text>
</comment>
<evidence type="ECO:0000256" key="4">
    <source>
        <dbReference type="ARBA" id="ARBA00022490"/>
    </source>
</evidence>
<evidence type="ECO:0000256" key="1">
    <source>
        <dbReference type="ARBA" id="ARBA00004496"/>
    </source>
</evidence>
<gene>
    <name evidence="7" type="ORF">CWM85_01515</name>
</gene>
<evidence type="ECO:0000313" key="7">
    <source>
        <dbReference type="EMBL" id="PLM69136.1"/>
    </source>
</evidence>
<evidence type="ECO:0000256" key="5">
    <source>
        <dbReference type="ARBA" id="ARBA00022971"/>
    </source>
</evidence>
<keyword evidence="6" id="KW-0238">DNA-binding</keyword>
<organism evidence="7 8">
    <name type="scientific">Klebsiella michiganensis</name>
    <dbReference type="NCBI Taxonomy" id="1134687"/>
    <lineage>
        <taxon>Bacteria</taxon>
        <taxon>Pseudomonadati</taxon>
        <taxon>Pseudomonadota</taxon>
        <taxon>Gammaproteobacteria</taxon>
        <taxon>Enterobacterales</taxon>
        <taxon>Enterobacteriaceae</taxon>
        <taxon>Klebsiella/Raoultella group</taxon>
        <taxon>Klebsiella</taxon>
    </lineage>
</organism>
<evidence type="ECO:0000256" key="6">
    <source>
        <dbReference type="ARBA" id="ARBA00023125"/>
    </source>
</evidence>
<keyword evidence="4" id="KW-0963">Cytoplasm</keyword>